<dbReference type="InterPro" id="IPR008397">
    <property type="entry name" value="Alginate_lyase_dom"/>
</dbReference>
<proteinExistence type="predicted"/>
<protein>
    <submittedName>
        <fullName evidence="5">Alginate lyase family protein</fullName>
    </submittedName>
</protein>
<sequence length="405" mass="45714">MKFLTAQLFLGLLLVFLLTEKANSQTGVDQTMGVLVSAAELAEIKTKALQGAEPYKKNYQEFLHFIDSLMAVSSEWKELSKEVIVYDRSSTSPIQLSSTGAKLVYGTALAFHLTGKEKYAQKSRSLILDLTDTYGYRNDAKRAFHWGAQGILNLARGGTPYIYAADLLESWSGWSQKDKLSYQVWLRDIMYPKVAWASRWRKNNWGVAGSFSSALIAWYLMDHPDWKLEELSPKKQTLSPKEAFDSHNQYQIGRLLTTDEWKMDGKVDLWGILPQGAIPEEIRRGDDPIDGDHLPTDGSGTHYTMTFIEHLTAHAEFLRRLGDNSLYDHVAKDGSGSLLQAYLFLIDNPVKSHCFTPNRINALYLAYNYYRHPALLSSLDECGPGNISGQRLALFGRLTRPITTK</sequence>
<feature type="signal peptide" evidence="3">
    <location>
        <begin position="1"/>
        <end position="24"/>
    </location>
</feature>
<feature type="domain" description="Alginate lyase" evidence="4">
    <location>
        <begin position="102"/>
        <end position="226"/>
    </location>
</feature>
<gene>
    <name evidence="5" type="ORF">QWZ15_18945</name>
</gene>
<evidence type="ECO:0000313" key="6">
    <source>
        <dbReference type="Proteomes" id="UP001236663"/>
    </source>
</evidence>
<dbReference type="Pfam" id="PF05426">
    <property type="entry name" value="Alginate_lyase"/>
    <property type="match status" value="1"/>
</dbReference>
<dbReference type="GO" id="GO:0016829">
    <property type="term" value="F:lyase activity"/>
    <property type="evidence" value="ECO:0007669"/>
    <property type="project" value="UniProtKB-KW"/>
</dbReference>
<keyword evidence="1 3" id="KW-0732">Signal</keyword>
<feature type="chain" id="PRO_5045644631" evidence="3">
    <location>
        <begin position="25"/>
        <end position="405"/>
    </location>
</feature>
<keyword evidence="2 5" id="KW-0456">Lyase</keyword>
<keyword evidence="6" id="KW-1185">Reference proteome</keyword>
<evidence type="ECO:0000256" key="2">
    <source>
        <dbReference type="ARBA" id="ARBA00023239"/>
    </source>
</evidence>
<dbReference type="SUPFAM" id="SSF48230">
    <property type="entry name" value="Chondroitin AC/alginate lyase"/>
    <property type="match status" value="1"/>
</dbReference>
<dbReference type="InterPro" id="IPR008929">
    <property type="entry name" value="Chondroitin_lyas"/>
</dbReference>
<reference evidence="6" key="1">
    <citation type="journal article" date="2019" name="Int. J. Syst. Evol. Microbiol.">
        <title>The Global Catalogue of Microorganisms (GCM) 10K type strain sequencing project: providing services to taxonomists for standard genome sequencing and annotation.</title>
        <authorList>
            <consortium name="The Broad Institute Genomics Platform"/>
            <consortium name="The Broad Institute Genome Sequencing Center for Infectious Disease"/>
            <person name="Wu L."/>
            <person name="Ma J."/>
        </authorList>
    </citation>
    <scope>NUCLEOTIDE SEQUENCE [LARGE SCALE GENOMIC DNA]</scope>
    <source>
        <strain evidence="6">CECT 7706</strain>
    </source>
</reference>
<organism evidence="5 6">
    <name type="scientific">Cyclobacterium jeungdonense</name>
    <dbReference type="NCBI Taxonomy" id="708087"/>
    <lineage>
        <taxon>Bacteria</taxon>
        <taxon>Pseudomonadati</taxon>
        <taxon>Bacteroidota</taxon>
        <taxon>Cytophagia</taxon>
        <taxon>Cytophagales</taxon>
        <taxon>Cyclobacteriaceae</taxon>
        <taxon>Cyclobacterium</taxon>
    </lineage>
</organism>
<evidence type="ECO:0000256" key="3">
    <source>
        <dbReference type="SAM" id="SignalP"/>
    </source>
</evidence>
<accession>A0ABT8CEA4</accession>
<dbReference type="Proteomes" id="UP001236663">
    <property type="component" value="Unassembled WGS sequence"/>
</dbReference>
<dbReference type="RefSeq" id="WP_163383561.1">
    <property type="nucleotide sequence ID" value="NZ_JAUFQS010000047.1"/>
</dbReference>
<dbReference type="Gene3D" id="1.50.10.100">
    <property type="entry name" value="Chondroitin AC/alginate lyase"/>
    <property type="match status" value="1"/>
</dbReference>
<dbReference type="EMBL" id="JAUFQS010000047">
    <property type="protein sequence ID" value="MDN3689908.1"/>
    <property type="molecule type" value="Genomic_DNA"/>
</dbReference>
<evidence type="ECO:0000256" key="1">
    <source>
        <dbReference type="ARBA" id="ARBA00022729"/>
    </source>
</evidence>
<evidence type="ECO:0000313" key="5">
    <source>
        <dbReference type="EMBL" id="MDN3689908.1"/>
    </source>
</evidence>
<evidence type="ECO:0000259" key="4">
    <source>
        <dbReference type="Pfam" id="PF05426"/>
    </source>
</evidence>
<comment type="caution">
    <text evidence="5">The sequence shown here is derived from an EMBL/GenBank/DDBJ whole genome shotgun (WGS) entry which is preliminary data.</text>
</comment>
<name>A0ABT8CEA4_9BACT</name>